<dbReference type="Proteomes" id="UP000563524">
    <property type="component" value="Unassembled WGS sequence"/>
</dbReference>
<keyword evidence="10 14" id="KW-0472">Membrane</keyword>
<dbReference type="AlphaFoldDB" id="A0A840I4Q7"/>
<dbReference type="RefSeq" id="WP_183819030.1">
    <property type="nucleotide sequence ID" value="NZ_JACHOB010000005.1"/>
</dbReference>
<feature type="transmembrane region" description="Helical" evidence="14">
    <location>
        <begin position="586"/>
        <end position="604"/>
    </location>
</feature>
<feature type="transmembrane region" description="Helical" evidence="14">
    <location>
        <begin position="314"/>
        <end position="332"/>
    </location>
</feature>
<feature type="transmembrane region" description="Helical" evidence="14">
    <location>
        <begin position="45"/>
        <end position="72"/>
    </location>
</feature>
<dbReference type="Gene3D" id="1.20.1730.10">
    <property type="entry name" value="Sodium/glucose cotransporter"/>
    <property type="match status" value="1"/>
</dbReference>
<evidence type="ECO:0000256" key="11">
    <source>
        <dbReference type="ARBA" id="ARBA00023201"/>
    </source>
</evidence>
<comment type="similarity">
    <text evidence="2 13">Belongs to the sodium:solute symporter (SSF) (TC 2.A.21) family.</text>
</comment>
<evidence type="ECO:0000256" key="6">
    <source>
        <dbReference type="ARBA" id="ARBA00022847"/>
    </source>
</evidence>
<dbReference type="CDD" id="cd11477">
    <property type="entry name" value="SLC5sbd_u1"/>
    <property type="match status" value="1"/>
</dbReference>
<accession>A0A840I4Q7</accession>
<feature type="transmembrane region" description="Helical" evidence="14">
    <location>
        <begin position="430"/>
        <end position="448"/>
    </location>
</feature>
<dbReference type="GO" id="GO:0015193">
    <property type="term" value="F:L-proline transmembrane transporter activity"/>
    <property type="evidence" value="ECO:0007669"/>
    <property type="project" value="TreeGrafter"/>
</dbReference>
<evidence type="ECO:0000256" key="1">
    <source>
        <dbReference type="ARBA" id="ARBA00004651"/>
    </source>
</evidence>
<feature type="transmembrane region" description="Helical" evidence="14">
    <location>
        <begin position="561"/>
        <end position="580"/>
    </location>
</feature>
<feature type="transmembrane region" description="Helical" evidence="14">
    <location>
        <begin position="258"/>
        <end position="278"/>
    </location>
</feature>
<feature type="transmembrane region" description="Helical" evidence="14">
    <location>
        <begin position="123"/>
        <end position="147"/>
    </location>
</feature>
<comment type="caution">
    <text evidence="15">The sequence shown here is derived from an EMBL/GenBank/DDBJ whole genome shotgun (WGS) entry which is preliminary data.</text>
</comment>
<organism evidence="15 16">
    <name type="scientific">Parvularcula dongshanensis</name>
    <dbReference type="NCBI Taxonomy" id="1173995"/>
    <lineage>
        <taxon>Bacteria</taxon>
        <taxon>Pseudomonadati</taxon>
        <taxon>Pseudomonadota</taxon>
        <taxon>Alphaproteobacteria</taxon>
        <taxon>Parvularculales</taxon>
        <taxon>Parvularculaceae</taxon>
        <taxon>Parvularcula</taxon>
    </lineage>
</organism>
<evidence type="ECO:0000256" key="8">
    <source>
        <dbReference type="ARBA" id="ARBA00023053"/>
    </source>
</evidence>
<keyword evidence="3" id="KW-0813">Transport</keyword>
<evidence type="ECO:0000256" key="9">
    <source>
        <dbReference type="ARBA" id="ARBA00023065"/>
    </source>
</evidence>
<keyword evidence="6" id="KW-0769">Symport</keyword>
<reference evidence="15 16" key="1">
    <citation type="submission" date="2020-08" db="EMBL/GenBank/DDBJ databases">
        <title>Genomic Encyclopedia of Type Strains, Phase IV (KMG-IV): sequencing the most valuable type-strain genomes for metagenomic binning, comparative biology and taxonomic classification.</title>
        <authorList>
            <person name="Goeker M."/>
        </authorList>
    </citation>
    <scope>NUCLEOTIDE SEQUENCE [LARGE SCALE GENOMIC DNA]</scope>
    <source>
        <strain evidence="15 16">DSM 102850</strain>
    </source>
</reference>
<evidence type="ECO:0000256" key="12">
    <source>
        <dbReference type="ARBA" id="ARBA00033708"/>
    </source>
</evidence>
<dbReference type="Pfam" id="PF00474">
    <property type="entry name" value="SSF"/>
    <property type="match status" value="1"/>
</dbReference>
<dbReference type="PROSITE" id="PS50283">
    <property type="entry name" value="NA_SOLUT_SYMP_3"/>
    <property type="match status" value="1"/>
</dbReference>
<evidence type="ECO:0000256" key="7">
    <source>
        <dbReference type="ARBA" id="ARBA00022989"/>
    </source>
</evidence>
<feature type="transmembrane region" description="Helical" evidence="14">
    <location>
        <begin position="6"/>
        <end position="25"/>
    </location>
</feature>
<feature type="transmembrane region" description="Helical" evidence="14">
    <location>
        <begin position="195"/>
        <end position="213"/>
    </location>
</feature>
<keyword evidence="5 14" id="KW-0812">Transmembrane</keyword>
<feature type="transmembrane region" description="Helical" evidence="14">
    <location>
        <begin position="167"/>
        <end position="183"/>
    </location>
</feature>
<evidence type="ECO:0000256" key="13">
    <source>
        <dbReference type="RuleBase" id="RU362091"/>
    </source>
</evidence>
<evidence type="ECO:0000313" key="16">
    <source>
        <dbReference type="Proteomes" id="UP000563524"/>
    </source>
</evidence>
<feature type="transmembrane region" description="Helical" evidence="14">
    <location>
        <begin position="460"/>
        <end position="487"/>
    </location>
</feature>
<dbReference type="EMBL" id="JACHOB010000005">
    <property type="protein sequence ID" value="MBB4659946.1"/>
    <property type="molecule type" value="Genomic_DNA"/>
</dbReference>
<dbReference type="InterPro" id="IPR001734">
    <property type="entry name" value="Na/solute_symporter"/>
</dbReference>
<feature type="transmembrane region" description="Helical" evidence="14">
    <location>
        <begin position="352"/>
        <end position="381"/>
    </location>
</feature>
<dbReference type="InterPro" id="IPR038377">
    <property type="entry name" value="Na/Glc_symporter_sf"/>
</dbReference>
<feature type="transmembrane region" description="Helical" evidence="14">
    <location>
        <begin position="493"/>
        <end position="511"/>
    </location>
</feature>
<dbReference type="GO" id="GO:0005298">
    <property type="term" value="F:proline:sodium symporter activity"/>
    <property type="evidence" value="ECO:0007669"/>
    <property type="project" value="TreeGrafter"/>
</dbReference>
<dbReference type="GO" id="GO:0005886">
    <property type="term" value="C:plasma membrane"/>
    <property type="evidence" value="ECO:0007669"/>
    <property type="project" value="UniProtKB-SubCell"/>
</dbReference>
<evidence type="ECO:0000256" key="2">
    <source>
        <dbReference type="ARBA" id="ARBA00006434"/>
    </source>
</evidence>
<protein>
    <submittedName>
        <fullName evidence="15">Na+/proline symporter</fullName>
    </submittedName>
</protein>
<dbReference type="PANTHER" id="PTHR48086">
    <property type="entry name" value="SODIUM/PROLINE SYMPORTER-RELATED"/>
    <property type="match status" value="1"/>
</dbReference>
<keyword evidence="8" id="KW-0915">Sodium</keyword>
<dbReference type="GO" id="GO:0015824">
    <property type="term" value="P:proline transport"/>
    <property type="evidence" value="ECO:0007669"/>
    <property type="project" value="TreeGrafter"/>
</dbReference>
<evidence type="ECO:0000256" key="14">
    <source>
        <dbReference type="SAM" id="Phobius"/>
    </source>
</evidence>
<keyword evidence="4" id="KW-1003">Cell membrane</keyword>
<comment type="subcellular location">
    <subcellularLocation>
        <location evidence="1">Cell membrane</location>
        <topology evidence="1">Multi-pass membrane protein</topology>
    </subcellularLocation>
</comment>
<name>A0A840I4Q7_9PROT</name>
<feature type="transmembrane region" description="Helical" evidence="14">
    <location>
        <begin position="402"/>
        <end position="424"/>
    </location>
</feature>
<evidence type="ECO:0000256" key="10">
    <source>
        <dbReference type="ARBA" id="ARBA00023136"/>
    </source>
</evidence>
<feature type="transmembrane region" description="Helical" evidence="14">
    <location>
        <begin position="78"/>
        <end position="99"/>
    </location>
</feature>
<evidence type="ECO:0000256" key="4">
    <source>
        <dbReference type="ARBA" id="ARBA00022475"/>
    </source>
</evidence>
<evidence type="ECO:0000313" key="15">
    <source>
        <dbReference type="EMBL" id="MBB4659946.1"/>
    </source>
</evidence>
<gene>
    <name evidence="15" type="ORF">GGQ59_002487</name>
</gene>
<keyword evidence="11" id="KW-0739">Sodium transport</keyword>
<sequence>MGVTTIDLAIIIAYFVLSVGIGVVFSRAASKSTRNYFLGGNKLPWYALGLSNASGMFDISGTMWLVYLLFVYGLKSVWIPWLWPVFNQIFLMMFLSMWLRRSGVVTGAEWITFRFGEGRGARLSHLVVVAFALVVVLAYLAYSFIGIGKFAATFLPIHLSADPNVDATLWGLIVVAITSLYVVKGGMMSVVITEVMQFFIMTVACVVIAWIAIEAVSPDMLAAAVPEGWTNPFFGWRLDLDWSNILPAADGKIAGDGYSLFTFFFLMILVKGVFVSAAGPAPNYDMQRILSARTPREAAMMSGLVSIVLNPPRYLLIAGLSVLALVYFAPELRGMGEDVDFELILPFAMREFVPVGLLGVLIAGLLAAFMSSFAAAVNAAPAYVVNDVYRRYLKPDETEKHYVRLSVITATVFVVLGTAIGLFVPDLSSIIDWLVSALYGGYAAANVLKWYWWRFNGFGYFWGMASGVITALLLPIGESLGLGGVAALDPWQFFPIMLAITTAASIAGTLMTPPTEMPALVEFYRRTRPWGFWGPVHRALEEAEGRAVEPNRDFGIDMMNVGLGIVWQTSLVAVPVFLVIGEMAMMWMALLLAVALTVVFKFTWYDRLKDYPDDVSEAAAEAKASGPAVPQGAGAAL</sequence>
<evidence type="ECO:0000256" key="5">
    <source>
        <dbReference type="ARBA" id="ARBA00022692"/>
    </source>
</evidence>
<comment type="catalytic activity">
    <reaction evidence="12">
        <text>L-proline(in) + Na(+)(in) = L-proline(out) + Na(+)(out)</text>
        <dbReference type="Rhea" id="RHEA:28967"/>
        <dbReference type="ChEBI" id="CHEBI:29101"/>
        <dbReference type="ChEBI" id="CHEBI:60039"/>
    </reaction>
</comment>
<evidence type="ECO:0000256" key="3">
    <source>
        <dbReference type="ARBA" id="ARBA00022448"/>
    </source>
</evidence>
<keyword evidence="16" id="KW-1185">Reference proteome</keyword>
<dbReference type="InterPro" id="IPR050277">
    <property type="entry name" value="Sodium:Solute_Symporter"/>
</dbReference>
<proteinExistence type="inferred from homology"/>
<dbReference type="PANTHER" id="PTHR48086:SF3">
    <property type="entry name" value="SODIUM_PROLINE SYMPORTER"/>
    <property type="match status" value="1"/>
</dbReference>
<keyword evidence="9" id="KW-0406">Ion transport</keyword>
<keyword evidence="7 14" id="KW-1133">Transmembrane helix</keyword>